<dbReference type="InterPro" id="IPR002528">
    <property type="entry name" value="MATE_fam"/>
</dbReference>
<dbReference type="GO" id="GO:0015297">
    <property type="term" value="F:antiporter activity"/>
    <property type="evidence" value="ECO:0007669"/>
    <property type="project" value="InterPro"/>
</dbReference>
<dbReference type="Proteomes" id="UP000054558">
    <property type="component" value="Unassembled WGS sequence"/>
</dbReference>
<feature type="transmembrane region" description="Helical" evidence="6">
    <location>
        <begin position="347"/>
        <end position="368"/>
    </location>
</feature>
<evidence type="ECO:0000256" key="5">
    <source>
        <dbReference type="ARBA" id="ARBA00023136"/>
    </source>
</evidence>
<dbReference type="GO" id="GO:0016020">
    <property type="term" value="C:membrane"/>
    <property type="evidence" value="ECO:0007669"/>
    <property type="project" value="UniProtKB-SubCell"/>
</dbReference>
<evidence type="ECO:0000256" key="1">
    <source>
        <dbReference type="ARBA" id="ARBA00004141"/>
    </source>
</evidence>
<gene>
    <name evidence="8" type="ORF">KFL_007450030</name>
</gene>
<keyword evidence="4 6" id="KW-1133">Transmembrane helix</keyword>
<dbReference type="Pfam" id="PF01554">
    <property type="entry name" value="MatE"/>
    <property type="match status" value="2"/>
</dbReference>
<evidence type="ECO:0000256" key="7">
    <source>
        <dbReference type="SAM" id="MobiDB-lite"/>
    </source>
</evidence>
<dbReference type="EMBL" id="DF237694">
    <property type="protein sequence ID" value="GAQ91217.1"/>
    <property type="molecule type" value="Genomic_DNA"/>
</dbReference>
<name>A0A1Y1IRF5_KLENI</name>
<feature type="transmembrane region" description="Helical" evidence="6">
    <location>
        <begin position="580"/>
        <end position="603"/>
    </location>
</feature>
<dbReference type="OrthoDB" id="423427at2759"/>
<feature type="transmembrane region" description="Helical" evidence="6">
    <location>
        <begin position="374"/>
        <end position="395"/>
    </location>
</feature>
<sequence>MEVAAHWVASPCLRASTSRRTSGSPVAAGTESTPAAAFHLSRPTTSALAGDRGRFSQYNAEPLRPWASALPFPASFSRSPLAGRGWHCNAASAAGEEAGPADIQGQLSAASFRSEDDTDPLLVASDAVGGPRIIHQNIGGPLQEECPPATSNGHAGGQGVSPEGALAEPGPEAATVSGREGDLTASILAEIRQLALPALGSCLADPLMSLIDSCCVGQIGSVQLASLGPNTAIFNFVFQVFGFLGISTTSMLASLSASGSGTPAAAQHKAARTLSVALTLALLLGVLALVVLEWQGVALLRAMGASPELLGPGLAYLRIRALSAPAVLVLVVGQGACLGCQDARTPLFIFLGAGLLNVVGDILLTLHWRWGVRGAAWATVVAQYCGAAVFLYTLADRLPLLPAPTAGAIPSPDQASSSPADPRAGVAPGGRTKGAPRRVRRVGPPFRLQWGAWPSDEEMRALAGVGGTLVMRSLCGMVVYTLLAYAATSLGTLHIAAHQVSMQLFWFLSYFPEPLSISAQSLVARDLAAEPQRARAMARMLLWAGCGIGLVLGVVVWAVPRVWGHVLAADVAVRRGVVAVSAQNAVCSWLCALAVVLDGVAIGSGDYGYMPRMQFLNMLGVGAALRTAWAAGWGLPGVWHCLTLFFVLRIAYHAVHIANNRKTHVLGW</sequence>
<keyword evidence="9" id="KW-1185">Reference proteome</keyword>
<dbReference type="GO" id="GO:0022857">
    <property type="term" value="F:transmembrane transporter activity"/>
    <property type="evidence" value="ECO:0000318"/>
    <property type="project" value="GO_Central"/>
</dbReference>
<evidence type="ECO:0000256" key="6">
    <source>
        <dbReference type="RuleBase" id="RU004914"/>
    </source>
</evidence>
<feature type="region of interest" description="Disordered" evidence="7">
    <location>
        <begin position="140"/>
        <end position="177"/>
    </location>
</feature>
<dbReference type="PANTHER" id="PTHR42893">
    <property type="entry name" value="PROTEIN DETOXIFICATION 44, CHLOROPLASTIC-RELATED"/>
    <property type="match status" value="1"/>
</dbReference>
<feature type="transmembrane region" description="Helical" evidence="6">
    <location>
        <begin position="637"/>
        <end position="655"/>
    </location>
</feature>
<comment type="subcellular location">
    <subcellularLocation>
        <location evidence="1">Membrane</location>
        <topology evidence="1">Multi-pass membrane protein</topology>
    </subcellularLocation>
</comment>
<protein>
    <recommendedName>
        <fullName evidence="6">Protein DETOXIFICATION</fullName>
    </recommendedName>
    <alternativeName>
        <fullName evidence="6">Multidrug and toxic compound extrusion protein</fullName>
    </alternativeName>
</protein>
<dbReference type="InterPro" id="IPR044644">
    <property type="entry name" value="DinF-like"/>
</dbReference>
<evidence type="ECO:0000313" key="8">
    <source>
        <dbReference type="EMBL" id="GAQ91217.1"/>
    </source>
</evidence>
<accession>A0A1Y1IRF5</accession>
<comment type="caution">
    <text evidence="6">Lacks conserved residue(s) required for the propagation of feature annotation.</text>
</comment>
<dbReference type="STRING" id="105231.A0A1Y1IRF5"/>
<comment type="similarity">
    <text evidence="2 6">Belongs to the multi antimicrobial extrusion (MATE) (TC 2.A.66.1) family.</text>
</comment>
<feature type="transmembrane region" description="Helical" evidence="6">
    <location>
        <begin position="232"/>
        <end position="253"/>
    </location>
</feature>
<feature type="transmembrane region" description="Helical" evidence="6">
    <location>
        <begin position="274"/>
        <end position="297"/>
    </location>
</feature>
<dbReference type="AlphaFoldDB" id="A0A1Y1IRF5"/>
<evidence type="ECO:0000313" key="9">
    <source>
        <dbReference type="Proteomes" id="UP000054558"/>
    </source>
</evidence>
<reference evidence="8 9" key="1">
    <citation type="journal article" date="2014" name="Nat. Commun.">
        <title>Klebsormidium flaccidum genome reveals primary factors for plant terrestrial adaptation.</title>
        <authorList>
            <person name="Hori K."/>
            <person name="Maruyama F."/>
            <person name="Fujisawa T."/>
            <person name="Togashi T."/>
            <person name="Yamamoto N."/>
            <person name="Seo M."/>
            <person name="Sato S."/>
            <person name="Yamada T."/>
            <person name="Mori H."/>
            <person name="Tajima N."/>
            <person name="Moriyama T."/>
            <person name="Ikeuchi M."/>
            <person name="Watanabe M."/>
            <person name="Wada H."/>
            <person name="Kobayashi K."/>
            <person name="Saito M."/>
            <person name="Masuda T."/>
            <person name="Sasaki-Sekimoto Y."/>
            <person name="Mashiguchi K."/>
            <person name="Awai K."/>
            <person name="Shimojima M."/>
            <person name="Masuda S."/>
            <person name="Iwai M."/>
            <person name="Nobusawa T."/>
            <person name="Narise T."/>
            <person name="Kondo S."/>
            <person name="Saito H."/>
            <person name="Sato R."/>
            <person name="Murakawa M."/>
            <person name="Ihara Y."/>
            <person name="Oshima-Yamada Y."/>
            <person name="Ohtaka K."/>
            <person name="Satoh M."/>
            <person name="Sonobe K."/>
            <person name="Ishii M."/>
            <person name="Ohtani R."/>
            <person name="Kanamori-Sato M."/>
            <person name="Honoki R."/>
            <person name="Miyazaki D."/>
            <person name="Mochizuki H."/>
            <person name="Umetsu J."/>
            <person name="Higashi K."/>
            <person name="Shibata D."/>
            <person name="Kamiya Y."/>
            <person name="Sato N."/>
            <person name="Nakamura Y."/>
            <person name="Tabata S."/>
            <person name="Ida S."/>
            <person name="Kurokawa K."/>
            <person name="Ohta H."/>
        </authorList>
    </citation>
    <scope>NUCLEOTIDE SEQUENCE [LARGE SCALE GENOMIC DNA]</scope>
    <source>
        <strain evidence="8 9">NIES-2285</strain>
    </source>
</reference>
<feature type="compositionally biased region" description="Low complexity" evidence="7">
    <location>
        <begin position="409"/>
        <end position="424"/>
    </location>
</feature>
<dbReference type="GO" id="GO:0042910">
    <property type="term" value="F:xenobiotic transmembrane transporter activity"/>
    <property type="evidence" value="ECO:0007669"/>
    <property type="project" value="InterPro"/>
</dbReference>
<feature type="compositionally biased region" description="Low complexity" evidence="7">
    <location>
        <begin position="162"/>
        <end position="174"/>
    </location>
</feature>
<feature type="region of interest" description="Disordered" evidence="7">
    <location>
        <begin position="409"/>
        <end position="438"/>
    </location>
</feature>
<keyword evidence="3 6" id="KW-0812">Transmembrane</keyword>
<dbReference type="PANTHER" id="PTHR42893:SF44">
    <property type="entry name" value="PROTEIN DETOXIFICATION"/>
    <property type="match status" value="1"/>
</dbReference>
<evidence type="ECO:0000256" key="3">
    <source>
        <dbReference type="ARBA" id="ARBA00022692"/>
    </source>
</evidence>
<keyword evidence="5 6" id="KW-0472">Membrane</keyword>
<feature type="transmembrane region" description="Helical" evidence="6">
    <location>
        <begin position="540"/>
        <end position="560"/>
    </location>
</feature>
<feature type="transmembrane region" description="Helical" evidence="6">
    <location>
        <begin position="469"/>
        <end position="487"/>
    </location>
</feature>
<proteinExistence type="inferred from homology"/>
<evidence type="ECO:0000256" key="4">
    <source>
        <dbReference type="ARBA" id="ARBA00022989"/>
    </source>
</evidence>
<dbReference type="OMA" id="IANHWRT"/>
<evidence type="ECO:0000256" key="2">
    <source>
        <dbReference type="ARBA" id="ARBA00010199"/>
    </source>
</evidence>
<organism evidence="8 9">
    <name type="scientific">Klebsormidium nitens</name>
    <name type="common">Green alga</name>
    <name type="synonym">Ulothrix nitens</name>
    <dbReference type="NCBI Taxonomy" id="105231"/>
    <lineage>
        <taxon>Eukaryota</taxon>
        <taxon>Viridiplantae</taxon>
        <taxon>Streptophyta</taxon>
        <taxon>Klebsormidiophyceae</taxon>
        <taxon>Klebsormidiales</taxon>
        <taxon>Klebsormidiaceae</taxon>
        <taxon>Klebsormidium</taxon>
    </lineage>
</organism>
<feature type="transmembrane region" description="Helical" evidence="6">
    <location>
        <begin position="317"/>
        <end position="340"/>
    </location>
</feature>